<evidence type="ECO:0000313" key="3">
    <source>
        <dbReference type="Proteomes" id="UP000000591"/>
    </source>
</evidence>
<keyword evidence="3" id="KW-1185">Reference proteome</keyword>
<proteinExistence type="predicted"/>
<dbReference type="AlphaFoldDB" id="Q75CG8"/>
<reference evidence="3" key="2">
    <citation type="journal article" date="2013" name="G3 (Bethesda)">
        <title>Genomes of Ashbya fungi isolated from insects reveal four mating-type loci, numerous translocations, lack of transposons, and distinct gene duplications.</title>
        <authorList>
            <person name="Dietrich F.S."/>
            <person name="Voegeli S."/>
            <person name="Kuo S."/>
            <person name="Philippsen P."/>
        </authorList>
    </citation>
    <scope>GENOME REANNOTATION</scope>
    <source>
        <strain evidence="3">ATCC 10895 / CBS 109.51 / FGSC 9923 / NRRL Y-1056</strain>
    </source>
</reference>
<evidence type="ECO:0000313" key="2">
    <source>
        <dbReference type="EMBL" id="AAS51179.1"/>
    </source>
</evidence>
<organism evidence="2 3">
    <name type="scientific">Eremothecium gossypii (strain ATCC 10895 / CBS 109.51 / FGSC 9923 / NRRL Y-1056)</name>
    <name type="common">Yeast</name>
    <name type="synonym">Ashbya gossypii</name>
    <dbReference type="NCBI Taxonomy" id="284811"/>
    <lineage>
        <taxon>Eukaryota</taxon>
        <taxon>Fungi</taxon>
        <taxon>Dikarya</taxon>
        <taxon>Ascomycota</taxon>
        <taxon>Saccharomycotina</taxon>
        <taxon>Saccharomycetes</taxon>
        <taxon>Saccharomycetales</taxon>
        <taxon>Saccharomycetaceae</taxon>
        <taxon>Eremothecium</taxon>
    </lineage>
</organism>
<gene>
    <name evidence="2" type="ORF">AGOS_ACL049W</name>
</gene>
<reference evidence="2 3" key="1">
    <citation type="journal article" date="2004" name="Science">
        <title>The Ashbya gossypii genome as a tool for mapping the ancient Saccharomyces cerevisiae genome.</title>
        <authorList>
            <person name="Dietrich F.S."/>
            <person name="Voegeli S."/>
            <person name="Brachat S."/>
            <person name="Lerch A."/>
            <person name="Gates K."/>
            <person name="Steiner S."/>
            <person name="Mohr C."/>
            <person name="Pohlmann R."/>
            <person name="Luedi P."/>
            <person name="Choi S."/>
            <person name="Wing R.A."/>
            <person name="Flavier A."/>
            <person name="Gaffney T.D."/>
            <person name="Philippsen P."/>
        </authorList>
    </citation>
    <scope>NUCLEOTIDE SEQUENCE [LARGE SCALE GENOMIC DNA]</scope>
    <source>
        <strain evidence="3">ATCC 10895 / CBS 109.51 / FGSC 9923 / NRRL Y-1056</strain>
    </source>
</reference>
<protein>
    <submittedName>
        <fullName evidence="2">ACL049Wp</fullName>
    </submittedName>
</protein>
<feature type="region of interest" description="Disordered" evidence="1">
    <location>
        <begin position="86"/>
        <end position="124"/>
    </location>
</feature>
<dbReference type="Proteomes" id="UP000000591">
    <property type="component" value="Chromosome III"/>
</dbReference>
<evidence type="ECO:0000256" key="1">
    <source>
        <dbReference type="SAM" id="MobiDB-lite"/>
    </source>
</evidence>
<name>Q75CG8_EREGS</name>
<sequence>MASARSGYAVIITASKTGLGLSRAQKTARTHAPLVAQLPPDVCSAETAPHLPPSFVDSGIHRAAGRHARAGPSFNSDSHCARYTSHAPAAPAISRRPRPLRSGRPPLRDARGPRPGCSASGPSCLATRLPATKTTYREELAYIAHQTASQTNPAGRLRFRSMQGRRASSTRPPGRSVPEASRLRKLSNAKLLVVFGTVSLV</sequence>
<dbReference type="EMBL" id="AE016816">
    <property type="protein sequence ID" value="AAS51179.1"/>
    <property type="molecule type" value="Genomic_DNA"/>
</dbReference>
<dbReference type="GeneID" id="4619480"/>
<dbReference type="KEGG" id="ago:AGOS_ACL049W"/>
<dbReference type="RefSeq" id="NP_983355.1">
    <property type="nucleotide sequence ID" value="NM_208708.1"/>
</dbReference>
<dbReference type="InParanoid" id="Q75CG8"/>
<accession>Q75CG8</accession>
<dbReference type="HOGENOM" id="CLU_1360126_0_0_1"/>